<evidence type="ECO:0000256" key="9">
    <source>
        <dbReference type="PIRSR" id="PIRSR602401-1"/>
    </source>
</evidence>
<feature type="binding site" description="axial binding residue" evidence="9">
    <location>
        <position position="350"/>
    </location>
    <ligand>
        <name>heme</name>
        <dbReference type="ChEBI" id="CHEBI:30413"/>
    </ligand>
    <ligandPart>
        <name>Fe</name>
        <dbReference type="ChEBI" id="CHEBI:18248"/>
    </ligandPart>
</feature>
<dbReference type="OrthoDB" id="1470350at2759"/>
<sequence>VEGDVHKRQVSIPTNPVFSQSQIRGFTPLFLLKAQHLKNLWKAEVISGSDGSQTIEVMGWLGRATLDIIGEAGFGYQFNALVDQRNELSTAFNKIFDVVESFSPIEFLQIWVPVVGKLPTKHNKEFKESTAVLRRVGMGLIEEKTREASKDAPEKDGQQSTTSTSRDLLSVLIKSNADNSLSEEEVLAQIATFIAAGHETTSTAMTWTLYAIASNPEVQKKLRAELAAFPHDNPTMEELNGLEYLDWVVRESLRVYAPVEITSRQPIKDEVVPLSEPVTDVDGKVHHELHLRTGDVIFVHIREINMSPDIWGEDARIFRPERWESPPATANAVPSVYANIMTFLSGPRACIGWRMAVAEMKAFIFTMVRTFDIQIDPKLVVVGKLGRIVTRPVIEGQEEKGNQMPLTLTLLPQQKAS</sequence>
<dbReference type="HOGENOM" id="CLU_001570_5_11_1"/>
<evidence type="ECO:0000256" key="10">
    <source>
        <dbReference type="SAM" id="MobiDB-lite"/>
    </source>
</evidence>
<dbReference type="PRINTS" id="PR00385">
    <property type="entry name" value="P450"/>
</dbReference>
<feature type="region of interest" description="Disordered" evidence="10">
    <location>
        <begin position="143"/>
        <end position="163"/>
    </location>
</feature>
<evidence type="ECO:0000313" key="12">
    <source>
        <dbReference type="Proteomes" id="UP000054248"/>
    </source>
</evidence>
<dbReference type="PANTHER" id="PTHR24305">
    <property type="entry name" value="CYTOCHROME P450"/>
    <property type="match status" value="1"/>
</dbReference>
<dbReference type="Pfam" id="PF00067">
    <property type="entry name" value="p450"/>
    <property type="match status" value="1"/>
</dbReference>
<keyword evidence="4 9" id="KW-0349">Heme</keyword>
<feature type="compositionally biased region" description="Basic and acidic residues" evidence="10">
    <location>
        <begin position="143"/>
        <end position="157"/>
    </location>
</feature>
<evidence type="ECO:0000256" key="8">
    <source>
        <dbReference type="ARBA" id="ARBA00023033"/>
    </source>
</evidence>
<reference evidence="11 12" key="1">
    <citation type="submission" date="2014-04" db="EMBL/GenBank/DDBJ databases">
        <authorList>
            <consortium name="DOE Joint Genome Institute"/>
            <person name="Kuo A."/>
            <person name="Girlanda M."/>
            <person name="Perotto S."/>
            <person name="Kohler A."/>
            <person name="Nagy L.G."/>
            <person name="Floudas D."/>
            <person name="Copeland A."/>
            <person name="Barry K.W."/>
            <person name="Cichocki N."/>
            <person name="Veneault-Fourrey C."/>
            <person name="LaButti K."/>
            <person name="Lindquist E.A."/>
            <person name="Lipzen A."/>
            <person name="Lundell T."/>
            <person name="Morin E."/>
            <person name="Murat C."/>
            <person name="Sun H."/>
            <person name="Tunlid A."/>
            <person name="Henrissat B."/>
            <person name="Grigoriev I.V."/>
            <person name="Hibbett D.S."/>
            <person name="Martin F."/>
            <person name="Nordberg H.P."/>
            <person name="Cantor M.N."/>
            <person name="Hua S.X."/>
        </authorList>
    </citation>
    <scope>NUCLEOTIDE SEQUENCE [LARGE SCALE GENOMIC DNA]</scope>
    <source>
        <strain evidence="11 12">MUT 4182</strain>
    </source>
</reference>
<dbReference type="GO" id="GO:0020037">
    <property type="term" value="F:heme binding"/>
    <property type="evidence" value="ECO:0007669"/>
    <property type="project" value="InterPro"/>
</dbReference>
<keyword evidence="12" id="KW-1185">Reference proteome</keyword>
<dbReference type="InterPro" id="IPR002401">
    <property type="entry name" value="Cyt_P450_E_grp-I"/>
</dbReference>
<dbReference type="STRING" id="1051891.A0A0C3QSG3"/>
<keyword evidence="6" id="KW-0560">Oxidoreductase</keyword>
<comment type="pathway">
    <text evidence="2">Secondary metabolite biosynthesis.</text>
</comment>
<evidence type="ECO:0000256" key="2">
    <source>
        <dbReference type="ARBA" id="ARBA00005179"/>
    </source>
</evidence>
<accession>A0A0C3QSG3</accession>
<dbReference type="InterPro" id="IPR050121">
    <property type="entry name" value="Cytochrome_P450_monoxygenase"/>
</dbReference>
<keyword evidence="8" id="KW-0503">Monooxygenase</keyword>
<name>A0A0C3QSG3_9AGAM</name>
<evidence type="ECO:0008006" key="13">
    <source>
        <dbReference type="Google" id="ProtNLM"/>
    </source>
</evidence>
<organism evidence="11 12">
    <name type="scientific">Tulasnella calospora MUT 4182</name>
    <dbReference type="NCBI Taxonomy" id="1051891"/>
    <lineage>
        <taxon>Eukaryota</taxon>
        <taxon>Fungi</taxon>
        <taxon>Dikarya</taxon>
        <taxon>Basidiomycota</taxon>
        <taxon>Agaricomycotina</taxon>
        <taxon>Agaricomycetes</taxon>
        <taxon>Cantharellales</taxon>
        <taxon>Tulasnellaceae</taxon>
        <taxon>Tulasnella</taxon>
    </lineage>
</organism>
<dbReference type="InterPro" id="IPR001128">
    <property type="entry name" value="Cyt_P450"/>
</dbReference>
<dbReference type="InterPro" id="IPR036396">
    <property type="entry name" value="Cyt_P450_sf"/>
</dbReference>
<evidence type="ECO:0000256" key="4">
    <source>
        <dbReference type="ARBA" id="ARBA00022617"/>
    </source>
</evidence>
<keyword evidence="5 9" id="KW-0479">Metal-binding</keyword>
<evidence type="ECO:0000313" key="11">
    <source>
        <dbReference type="EMBL" id="KIO30929.1"/>
    </source>
</evidence>
<dbReference type="EMBL" id="KN822967">
    <property type="protein sequence ID" value="KIO30929.1"/>
    <property type="molecule type" value="Genomic_DNA"/>
</dbReference>
<keyword evidence="7 9" id="KW-0408">Iron</keyword>
<evidence type="ECO:0000256" key="7">
    <source>
        <dbReference type="ARBA" id="ARBA00023004"/>
    </source>
</evidence>
<dbReference type="PRINTS" id="PR00463">
    <property type="entry name" value="EP450I"/>
</dbReference>
<evidence type="ECO:0000256" key="3">
    <source>
        <dbReference type="ARBA" id="ARBA00010617"/>
    </source>
</evidence>
<dbReference type="GO" id="GO:0004497">
    <property type="term" value="F:monooxygenase activity"/>
    <property type="evidence" value="ECO:0007669"/>
    <property type="project" value="UniProtKB-KW"/>
</dbReference>
<dbReference type="Gene3D" id="1.10.630.10">
    <property type="entry name" value="Cytochrome P450"/>
    <property type="match status" value="1"/>
</dbReference>
<evidence type="ECO:0000256" key="6">
    <source>
        <dbReference type="ARBA" id="ARBA00023002"/>
    </source>
</evidence>
<dbReference type="AlphaFoldDB" id="A0A0C3QSG3"/>
<gene>
    <name evidence="11" type="ORF">M407DRAFT_222048</name>
</gene>
<feature type="non-terminal residue" evidence="11">
    <location>
        <position position="1"/>
    </location>
</feature>
<reference evidence="12" key="2">
    <citation type="submission" date="2015-01" db="EMBL/GenBank/DDBJ databases">
        <title>Evolutionary Origins and Diversification of the Mycorrhizal Mutualists.</title>
        <authorList>
            <consortium name="DOE Joint Genome Institute"/>
            <consortium name="Mycorrhizal Genomics Consortium"/>
            <person name="Kohler A."/>
            <person name="Kuo A."/>
            <person name="Nagy L.G."/>
            <person name="Floudas D."/>
            <person name="Copeland A."/>
            <person name="Barry K.W."/>
            <person name="Cichocki N."/>
            <person name="Veneault-Fourrey C."/>
            <person name="LaButti K."/>
            <person name="Lindquist E.A."/>
            <person name="Lipzen A."/>
            <person name="Lundell T."/>
            <person name="Morin E."/>
            <person name="Murat C."/>
            <person name="Riley R."/>
            <person name="Ohm R."/>
            <person name="Sun H."/>
            <person name="Tunlid A."/>
            <person name="Henrissat B."/>
            <person name="Grigoriev I.V."/>
            <person name="Hibbett D.S."/>
            <person name="Martin F."/>
        </authorList>
    </citation>
    <scope>NUCLEOTIDE SEQUENCE [LARGE SCALE GENOMIC DNA]</scope>
    <source>
        <strain evidence="12">MUT 4182</strain>
    </source>
</reference>
<dbReference type="GO" id="GO:0016705">
    <property type="term" value="F:oxidoreductase activity, acting on paired donors, with incorporation or reduction of molecular oxygen"/>
    <property type="evidence" value="ECO:0007669"/>
    <property type="project" value="InterPro"/>
</dbReference>
<comment type="similarity">
    <text evidence="3">Belongs to the cytochrome P450 family.</text>
</comment>
<dbReference type="Proteomes" id="UP000054248">
    <property type="component" value="Unassembled WGS sequence"/>
</dbReference>
<comment type="cofactor">
    <cofactor evidence="1 9">
        <name>heme</name>
        <dbReference type="ChEBI" id="CHEBI:30413"/>
    </cofactor>
</comment>
<evidence type="ECO:0000256" key="5">
    <source>
        <dbReference type="ARBA" id="ARBA00022723"/>
    </source>
</evidence>
<dbReference type="SUPFAM" id="SSF48264">
    <property type="entry name" value="Cytochrome P450"/>
    <property type="match status" value="1"/>
</dbReference>
<dbReference type="PANTHER" id="PTHR24305:SF166">
    <property type="entry name" value="CYTOCHROME P450 12A4, MITOCHONDRIAL-RELATED"/>
    <property type="match status" value="1"/>
</dbReference>
<evidence type="ECO:0000256" key="1">
    <source>
        <dbReference type="ARBA" id="ARBA00001971"/>
    </source>
</evidence>
<dbReference type="GO" id="GO:0005506">
    <property type="term" value="F:iron ion binding"/>
    <property type="evidence" value="ECO:0007669"/>
    <property type="project" value="InterPro"/>
</dbReference>
<protein>
    <recommendedName>
        <fullName evidence="13">Cytochrome P450</fullName>
    </recommendedName>
</protein>
<proteinExistence type="inferred from homology"/>